<feature type="chain" id="PRO_5039434325" evidence="1">
    <location>
        <begin position="33"/>
        <end position="141"/>
    </location>
</feature>
<proteinExistence type="predicted"/>
<evidence type="ECO:0000259" key="2">
    <source>
        <dbReference type="Pfam" id="PF16112"/>
    </source>
</evidence>
<keyword evidence="1" id="KW-0732">Signal</keyword>
<gene>
    <name evidence="3" type="ORF">IAA60_02460</name>
</gene>
<evidence type="ECO:0000313" key="3">
    <source>
        <dbReference type="EMBL" id="HIT84749.1"/>
    </source>
</evidence>
<name>A0A9D1KPC9_9FIRM</name>
<dbReference type="Pfam" id="PF16112">
    <property type="entry name" value="DUF4830"/>
    <property type="match status" value="1"/>
</dbReference>
<dbReference type="EMBL" id="DVLU01000020">
    <property type="protein sequence ID" value="HIT84749.1"/>
    <property type="molecule type" value="Genomic_DNA"/>
</dbReference>
<protein>
    <submittedName>
        <fullName evidence="3">DUF4830 domain-containing protein</fullName>
    </submittedName>
</protein>
<dbReference type="Proteomes" id="UP000824165">
    <property type="component" value="Unassembled WGS sequence"/>
</dbReference>
<sequence length="141" mass="15215">MKKNRTGNRTGSRIVSAAAAVCAAFTAVIVFAGEANDAKIAAFLKGYGWEITGGCIETADVIIPEPFDLVYENYNELQKQAGLDLEPYMGKCGVRCTYEVANYPYETGEQVRANVIVIDGECVGGDICTVSLDGFIHSLKY</sequence>
<organism evidence="3 4">
    <name type="scientific">Candidatus Ornithomonoglobus intestinigallinarum</name>
    <dbReference type="NCBI Taxonomy" id="2840894"/>
    <lineage>
        <taxon>Bacteria</taxon>
        <taxon>Bacillati</taxon>
        <taxon>Bacillota</taxon>
        <taxon>Clostridia</taxon>
        <taxon>Candidatus Ornithomonoglobus</taxon>
    </lineage>
</organism>
<accession>A0A9D1KPC9</accession>
<evidence type="ECO:0000313" key="4">
    <source>
        <dbReference type="Proteomes" id="UP000824165"/>
    </source>
</evidence>
<reference evidence="3" key="2">
    <citation type="journal article" date="2021" name="PeerJ">
        <title>Extensive microbial diversity within the chicken gut microbiome revealed by metagenomics and culture.</title>
        <authorList>
            <person name="Gilroy R."/>
            <person name="Ravi A."/>
            <person name="Getino M."/>
            <person name="Pursley I."/>
            <person name="Horton D.L."/>
            <person name="Alikhan N.F."/>
            <person name="Baker D."/>
            <person name="Gharbi K."/>
            <person name="Hall N."/>
            <person name="Watson M."/>
            <person name="Adriaenssens E.M."/>
            <person name="Foster-Nyarko E."/>
            <person name="Jarju S."/>
            <person name="Secka A."/>
            <person name="Antonio M."/>
            <person name="Oren A."/>
            <person name="Chaudhuri R.R."/>
            <person name="La Ragione R."/>
            <person name="Hildebrand F."/>
            <person name="Pallen M.J."/>
        </authorList>
    </citation>
    <scope>NUCLEOTIDE SEQUENCE</scope>
    <source>
        <strain evidence="3">CHK181-108</strain>
    </source>
</reference>
<feature type="domain" description="DUF4830" evidence="2">
    <location>
        <begin position="43"/>
        <end position="127"/>
    </location>
</feature>
<evidence type="ECO:0000256" key="1">
    <source>
        <dbReference type="SAM" id="SignalP"/>
    </source>
</evidence>
<dbReference type="AlphaFoldDB" id="A0A9D1KPC9"/>
<dbReference type="InterPro" id="IPR032257">
    <property type="entry name" value="DUF4830"/>
</dbReference>
<comment type="caution">
    <text evidence="3">The sequence shown here is derived from an EMBL/GenBank/DDBJ whole genome shotgun (WGS) entry which is preliminary data.</text>
</comment>
<feature type="signal peptide" evidence="1">
    <location>
        <begin position="1"/>
        <end position="32"/>
    </location>
</feature>
<reference evidence="3" key="1">
    <citation type="submission" date="2020-10" db="EMBL/GenBank/DDBJ databases">
        <authorList>
            <person name="Gilroy R."/>
        </authorList>
    </citation>
    <scope>NUCLEOTIDE SEQUENCE</scope>
    <source>
        <strain evidence="3">CHK181-108</strain>
    </source>
</reference>